<evidence type="ECO:0000256" key="10">
    <source>
        <dbReference type="SAM" id="SignalP"/>
    </source>
</evidence>
<feature type="domain" description="Fibronectin type-III" evidence="11">
    <location>
        <begin position="121"/>
        <end position="224"/>
    </location>
</feature>
<dbReference type="GO" id="GO:0009897">
    <property type="term" value="C:external side of plasma membrane"/>
    <property type="evidence" value="ECO:0007669"/>
    <property type="project" value="TreeGrafter"/>
</dbReference>
<keyword evidence="7" id="KW-0325">Glycoprotein</keyword>
<dbReference type="STRING" id="43700.ENSMALP00000011394"/>
<feature type="chain" id="PRO_5018738044" description="Fibronectin type-III domain-containing protein" evidence="10">
    <location>
        <begin position="27"/>
        <end position="627"/>
    </location>
</feature>
<sequence>MDLHRPVRHRVSIILLILGHFGTVAALSGINRTSVNLDCTNDFDRVMFCQFEAKNCSEYNITLVNDGGYGKVDCVLQQCDSGQCCCSAIIVIVFGETHTATVLKGGQRIESKTISITGSIKPKTPTIVSVKEFNGNYQIQWDTNIKGVLNDNLFANVTYHKKGGTEKVSDFIKPTSIAGRNYYEILGRHLEPSTTYVVSVKSYTDYSRKFSDSSEEKEFTTSASRNSLLLALIISLSIAALGISGAIYCCYIKFKTKWWDTVAKCPNPKLLAMHPNEQEFLKPEPPIISSLCIEPLIPDDSKPWSKGSLSDTSSGSPQHSSGVSTGSSCFSYANTEPTDIIAGVQEALGKAFPNISPISPLTQLTESNKDSGLFMASPGHENMSFGSSGFDNKTYSVLIPSYPHELMKDHSEVQTQVEMVCDSAYHPCEGGTGTGAEQQAPAFPRLNVPPVVSPLMPTDMPYQQCSSSDSGRCSYAEDSSVFSISSGTNTSASSEIMSRAEAGSGSFHEVVSDVTIKGGNNEEAITCDENPCYHSNSFPPVDDDYQAFQSLVEQPEVLPSEQRCGKREEHLDKYPEDSFAKMPLLIPSFMNNVRGGQCLSALQTLFPTVGSADQSRPVITDTGYQSV</sequence>
<dbReference type="PANTHER" id="PTHR23037:SF42">
    <property type="entry name" value="CYTOKINE RECEPTOR COMMON SUBUNIT GAMMA ISOFORM X1-RELATED"/>
    <property type="match status" value="1"/>
</dbReference>
<dbReference type="GO" id="GO:0004896">
    <property type="term" value="F:cytokine receptor activity"/>
    <property type="evidence" value="ECO:0007669"/>
    <property type="project" value="TreeGrafter"/>
</dbReference>
<evidence type="ECO:0000313" key="13">
    <source>
        <dbReference type="Proteomes" id="UP000261600"/>
    </source>
</evidence>
<keyword evidence="13" id="KW-1185">Reference proteome</keyword>
<dbReference type="SUPFAM" id="SSF49265">
    <property type="entry name" value="Fibronectin type III"/>
    <property type="match status" value="1"/>
</dbReference>
<keyword evidence="6" id="KW-0675">Receptor</keyword>
<keyword evidence="2 9" id="KW-0812">Transmembrane</keyword>
<evidence type="ECO:0000256" key="9">
    <source>
        <dbReference type="SAM" id="Phobius"/>
    </source>
</evidence>
<evidence type="ECO:0000256" key="8">
    <source>
        <dbReference type="SAM" id="MobiDB-lite"/>
    </source>
</evidence>
<dbReference type="Ensembl" id="ENSMALT00000011639.1">
    <property type="protein sequence ID" value="ENSMALP00000011394.1"/>
    <property type="gene ID" value="ENSMALG00000008105.1"/>
</dbReference>
<dbReference type="Gene3D" id="2.60.40.10">
    <property type="entry name" value="Immunoglobulins"/>
    <property type="match status" value="1"/>
</dbReference>
<dbReference type="AlphaFoldDB" id="A0A3Q3J025"/>
<keyword evidence="4 9" id="KW-1133">Transmembrane helix</keyword>
<feature type="signal peptide" evidence="10">
    <location>
        <begin position="1"/>
        <end position="26"/>
    </location>
</feature>
<keyword evidence="5 9" id="KW-0472">Membrane</keyword>
<evidence type="ECO:0000313" key="12">
    <source>
        <dbReference type="Ensembl" id="ENSMALP00000011394.1"/>
    </source>
</evidence>
<evidence type="ECO:0000256" key="7">
    <source>
        <dbReference type="ARBA" id="ARBA00023180"/>
    </source>
</evidence>
<evidence type="ECO:0000256" key="4">
    <source>
        <dbReference type="ARBA" id="ARBA00022989"/>
    </source>
</evidence>
<evidence type="ECO:0000256" key="2">
    <source>
        <dbReference type="ARBA" id="ARBA00022692"/>
    </source>
</evidence>
<feature type="transmembrane region" description="Helical" evidence="9">
    <location>
        <begin position="228"/>
        <end position="251"/>
    </location>
</feature>
<dbReference type="KEGG" id="malb:109954515"/>
<dbReference type="GO" id="GO:0016064">
    <property type="term" value="P:immunoglobulin mediated immune response"/>
    <property type="evidence" value="ECO:0007669"/>
    <property type="project" value="TreeGrafter"/>
</dbReference>
<feature type="compositionally biased region" description="Low complexity" evidence="8">
    <location>
        <begin position="305"/>
        <end position="322"/>
    </location>
</feature>
<dbReference type="Proteomes" id="UP000261600">
    <property type="component" value="Unplaced"/>
</dbReference>
<evidence type="ECO:0000256" key="6">
    <source>
        <dbReference type="ARBA" id="ARBA00023170"/>
    </source>
</evidence>
<keyword evidence="3 10" id="KW-0732">Signal</keyword>
<evidence type="ECO:0000256" key="1">
    <source>
        <dbReference type="ARBA" id="ARBA00004479"/>
    </source>
</evidence>
<organism evidence="12 13">
    <name type="scientific">Monopterus albus</name>
    <name type="common">Swamp eel</name>
    <dbReference type="NCBI Taxonomy" id="43700"/>
    <lineage>
        <taxon>Eukaryota</taxon>
        <taxon>Metazoa</taxon>
        <taxon>Chordata</taxon>
        <taxon>Craniata</taxon>
        <taxon>Vertebrata</taxon>
        <taxon>Euteleostomi</taxon>
        <taxon>Actinopterygii</taxon>
        <taxon>Neopterygii</taxon>
        <taxon>Teleostei</taxon>
        <taxon>Neoteleostei</taxon>
        <taxon>Acanthomorphata</taxon>
        <taxon>Anabantaria</taxon>
        <taxon>Synbranchiformes</taxon>
        <taxon>Synbranchidae</taxon>
        <taxon>Monopterus</taxon>
    </lineage>
</organism>
<feature type="region of interest" description="Disordered" evidence="8">
    <location>
        <begin position="303"/>
        <end position="322"/>
    </location>
</feature>
<dbReference type="RefSeq" id="XP_020445546.1">
    <property type="nucleotide sequence ID" value="XM_020589890.1"/>
</dbReference>
<protein>
    <recommendedName>
        <fullName evidence="11">Fibronectin type-III domain-containing protein</fullName>
    </recommendedName>
</protein>
<dbReference type="InterPro" id="IPR036116">
    <property type="entry name" value="FN3_sf"/>
</dbReference>
<evidence type="ECO:0000259" key="11">
    <source>
        <dbReference type="PROSITE" id="PS50853"/>
    </source>
</evidence>
<reference evidence="12" key="2">
    <citation type="submission" date="2025-09" db="UniProtKB">
        <authorList>
            <consortium name="Ensembl"/>
        </authorList>
    </citation>
    <scope>IDENTIFICATION</scope>
</reference>
<dbReference type="PROSITE" id="PS50853">
    <property type="entry name" value="FN3"/>
    <property type="match status" value="1"/>
</dbReference>
<name>A0A3Q3J025_MONAL</name>
<dbReference type="InterPro" id="IPR013783">
    <property type="entry name" value="Ig-like_fold"/>
</dbReference>
<proteinExistence type="predicted"/>
<dbReference type="GeneID" id="109954515"/>
<evidence type="ECO:0000256" key="5">
    <source>
        <dbReference type="ARBA" id="ARBA00023136"/>
    </source>
</evidence>
<reference evidence="12" key="1">
    <citation type="submission" date="2025-08" db="UniProtKB">
        <authorList>
            <consortium name="Ensembl"/>
        </authorList>
    </citation>
    <scope>IDENTIFICATION</scope>
</reference>
<accession>A0A3Q3J025</accession>
<dbReference type="InterPro" id="IPR003961">
    <property type="entry name" value="FN3_dom"/>
</dbReference>
<comment type="subcellular location">
    <subcellularLocation>
        <location evidence="1">Membrane</location>
        <topology evidence="1">Single-pass type I membrane protein</topology>
    </subcellularLocation>
</comment>
<evidence type="ECO:0000256" key="3">
    <source>
        <dbReference type="ARBA" id="ARBA00022729"/>
    </source>
</evidence>
<dbReference type="PANTHER" id="PTHR23037">
    <property type="entry name" value="CYTOKINE RECEPTOR"/>
    <property type="match status" value="1"/>
</dbReference>
<dbReference type="OrthoDB" id="8962741at2759"/>